<dbReference type="EMBL" id="FQUP01000001">
    <property type="protein sequence ID" value="SHE69202.1"/>
    <property type="molecule type" value="Genomic_DNA"/>
</dbReference>
<evidence type="ECO:0000313" key="2">
    <source>
        <dbReference type="Proteomes" id="UP000184485"/>
    </source>
</evidence>
<gene>
    <name evidence="1" type="ORF">SAMN02745157_0723</name>
</gene>
<keyword evidence="2" id="KW-1185">Reference proteome</keyword>
<proteinExistence type="predicted"/>
<dbReference type="AlphaFoldDB" id="A0A1M4VK49"/>
<dbReference type="RefSeq" id="WP_073051402.1">
    <property type="nucleotide sequence ID" value="NZ_FQUP01000001.1"/>
</dbReference>
<name>A0A1M4VK49_9HYPH</name>
<sequence>MAEVVDQTNLSDEEVARLYQIAAPITAVTTNASTIQITWAGNDAVLLFGRPQPLLLPDGGMPPFQRTEFTAIIHMSQQSLKDFSLVVANAIANYEARFGEIVTEFSRRSSDSQ</sequence>
<dbReference type="STRING" id="1122133.SAMN02745157_0723"/>
<reference evidence="1 2" key="1">
    <citation type="submission" date="2016-11" db="EMBL/GenBank/DDBJ databases">
        <authorList>
            <person name="Jaros S."/>
            <person name="Januszkiewicz K."/>
            <person name="Wedrychowicz H."/>
        </authorList>
    </citation>
    <scope>NUCLEOTIDE SEQUENCE [LARGE SCALE GENOMIC DNA]</scope>
    <source>
        <strain evidence="1 2">DSM 19436</strain>
    </source>
</reference>
<evidence type="ECO:0008006" key="3">
    <source>
        <dbReference type="Google" id="ProtNLM"/>
    </source>
</evidence>
<accession>A0A1M4VK49</accession>
<protein>
    <recommendedName>
        <fullName evidence="3">DUF3467 domain-containing protein</fullName>
    </recommendedName>
</protein>
<evidence type="ECO:0000313" key="1">
    <source>
        <dbReference type="EMBL" id="SHE69202.1"/>
    </source>
</evidence>
<organism evidence="1 2">
    <name type="scientific">Kaistia soli DSM 19436</name>
    <dbReference type="NCBI Taxonomy" id="1122133"/>
    <lineage>
        <taxon>Bacteria</taxon>
        <taxon>Pseudomonadati</taxon>
        <taxon>Pseudomonadota</taxon>
        <taxon>Alphaproteobacteria</taxon>
        <taxon>Hyphomicrobiales</taxon>
        <taxon>Kaistiaceae</taxon>
        <taxon>Kaistia</taxon>
    </lineage>
</organism>
<dbReference type="Proteomes" id="UP000184485">
    <property type="component" value="Unassembled WGS sequence"/>
</dbReference>